<dbReference type="EMBL" id="QRVJ01000002">
    <property type="protein sequence ID" value="RGS39064.1"/>
    <property type="molecule type" value="Genomic_DNA"/>
</dbReference>
<protein>
    <submittedName>
        <fullName evidence="1">Uncharacterized protein</fullName>
    </submittedName>
</protein>
<dbReference type="AlphaFoldDB" id="A0A412IM73"/>
<dbReference type="Proteomes" id="UP000283341">
    <property type="component" value="Unassembled WGS sequence"/>
</dbReference>
<name>A0A412IM73_9BACE</name>
<evidence type="ECO:0000313" key="2">
    <source>
        <dbReference type="Proteomes" id="UP000283341"/>
    </source>
</evidence>
<accession>A0A412IM73</accession>
<reference evidence="1 2" key="1">
    <citation type="submission" date="2018-08" db="EMBL/GenBank/DDBJ databases">
        <title>A genome reference for cultivated species of the human gut microbiota.</title>
        <authorList>
            <person name="Zou Y."/>
            <person name="Xue W."/>
            <person name="Luo G."/>
        </authorList>
    </citation>
    <scope>NUCLEOTIDE SEQUENCE [LARGE SCALE GENOMIC DNA]</scope>
    <source>
        <strain evidence="1 2">AF22-3AC</strain>
    </source>
</reference>
<proteinExistence type="predicted"/>
<sequence length="81" mass="9359">MDANKHKVVWKKNSSRYLEGVKVQIGSMQLEIDTLSKRRTSGIVRIIWKSLARLILPRKPYTAVHIPAKFHHQQGGEKPEK</sequence>
<evidence type="ECO:0000313" key="1">
    <source>
        <dbReference type="EMBL" id="RGS39064.1"/>
    </source>
</evidence>
<comment type="caution">
    <text evidence="1">The sequence shown here is derived from an EMBL/GenBank/DDBJ whole genome shotgun (WGS) entry which is preliminary data.</text>
</comment>
<gene>
    <name evidence="1" type="ORF">DWX97_03765</name>
</gene>
<organism evidence="1 2">
    <name type="scientific">Bacteroides cellulosilyticus</name>
    <dbReference type="NCBI Taxonomy" id="246787"/>
    <lineage>
        <taxon>Bacteria</taxon>
        <taxon>Pseudomonadati</taxon>
        <taxon>Bacteroidota</taxon>
        <taxon>Bacteroidia</taxon>
        <taxon>Bacteroidales</taxon>
        <taxon>Bacteroidaceae</taxon>
        <taxon>Bacteroides</taxon>
    </lineage>
</organism>